<dbReference type="InterPro" id="IPR029058">
    <property type="entry name" value="AB_hydrolase_fold"/>
</dbReference>
<dbReference type="InterPro" id="IPR019819">
    <property type="entry name" value="Carboxylesterase_B_CS"/>
</dbReference>
<feature type="signal peptide" evidence="6">
    <location>
        <begin position="1"/>
        <end position="27"/>
    </location>
</feature>
<dbReference type="Proteomes" id="UP000829291">
    <property type="component" value="Chromosome 2"/>
</dbReference>
<evidence type="ECO:0000259" key="7">
    <source>
        <dbReference type="Pfam" id="PF00135"/>
    </source>
</evidence>
<dbReference type="InterPro" id="IPR050309">
    <property type="entry name" value="Type-B_Carboxylest/Lipase"/>
</dbReference>
<keyword evidence="6" id="KW-0732">Signal</keyword>
<dbReference type="RefSeq" id="XP_015519995.2">
    <property type="nucleotide sequence ID" value="XM_015664509.2"/>
</dbReference>
<dbReference type="SUPFAM" id="SSF53474">
    <property type="entry name" value="alpha/beta-Hydrolases"/>
    <property type="match status" value="1"/>
</dbReference>
<name>A0A6J0C0A0_NEOLC</name>
<sequence length="595" mass="64612">MSFHSMRSFCGLILLLNILTKISDADARNIPSASTRNTAPQVTILQGALEGTTVLSLNNRTIYSFLGIPYAQPPIGNLRFSNPVAAERWNGTLNATVDGEKCLQFVVTGSEDCLYLNVYTPQLPESGSSSLLPVMVSIHGGGFAYGSGDFEGNGPAYLLDADVVLVTMNYRLGVLGFLSTGDEAAPGNWGLKDQVLSLEWVRDNIAFFGGDPNQVTIMGNSAGGASVQLLALSDLARGLFHKYIAQSGSAFGFWPYQPSELSAQHSRALGGYLNCDSNTSTLLIECLRGLNSSTLMLADMMSGVWNTVGGSWSPTDEPDIEGALLTDSPVNLVNAGKMHDLPSISGSTRDEAATFVAGYVLVPSLLEEFLADIDNAIPNALGYSKWVDDVSAFTAGLKDFYFTDLTADRSEILYNLTLLISDNNFIYPVFRMVQTQNSMFESDQFFYSFDYRGTYSQTDMISGAMPNNSAAHADEMFYLFPQTEAIFGAARENMTANDRQMVDTMMELWTSFAITGIPTTTTGGVTWQPFAAGNNNYLRIGSDSDPTVLNLNDFQPERMQLWSDLLAASSAANSAIVFSPLRSILICLVTYFKML</sequence>
<evidence type="ECO:0000256" key="6">
    <source>
        <dbReference type="RuleBase" id="RU361235"/>
    </source>
</evidence>
<dbReference type="GO" id="GO:0052689">
    <property type="term" value="F:carboxylic ester hydrolase activity"/>
    <property type="evidence" value="ECO:0007669"/>
    <property type="project" value="UniProtKB-KW"/>
</dbReference>
<keyword evidence="2" id="KW-0719">Serine esterase</keyword>
<keyword evidence="5" id="KW-0325">Glycoprotein</keyword>
<keyword evidence="8" id="KW-1185">Reference proteome</keyword>
<gene>
    <name evidence="9" type="primary">LOC107224451</name>
</gene>
<evidence type="ECO:0000256" key="3">
    <source>
        <dbReference type="ARBA" id="ARBA00022801"/>
    </source>
</evidence>
<dbReference type="GeneID" id="107224451"/>
<dbReference type="AlphaFoldDB" id="A0A6J0C0A0"/>
<evidence type="ECO:0000313" key="8">
    <source>
        <dbReference type="Proteomes" id="UP000829291"/>
    </source>
</evidence>
<reference evidence="9" key="1">
    <citation type="submission" date="2025-08" db="UniProtKB">
        <authorList>
            <consortium name="RefSeq"/>
        </authorList>
    </citation>
    <scope>IDENTIFICATION</scope>
    <source>
        <tissue evidence="9">Thorax and Abdomen</tissue>
    </source>
</reference>
<dbReference type="PROSITE" id="PS00122">
    <property type="entry name" value="CARBOXYLESTERASE_B_1"/>
    <property type="match status" value="1"/>
</dbReference>
<evidence type="ECO:0000313" key="9">
    <source>
        <dbReference type="RefSeq" id="XP_015519995.2"/>
    </source>
</evidence>
<organism evidence="9">
    <name type="scientific">Neodiprion lecontei</name>
    <name type="common">Redheaded pine sawfly</name>
    <dbReference type="NCBI Taxonomy" id="441921"/>
    <lineage>
        <taxon>Eukaryota</taxon>
        <taxon>Metazoa</taxon>
        <taxon>Ecdysozoa</taxon>
        <taxon>Arthropoda</taxon>
        <taxon>Hexapoda</taxon>
        <taxon>Insecta</taxon>
        <taxon>Pterygota</taxon>
        <taxon>Neoptera</taxon>
        <taxon>Endopterygota</taxon>
        <taxon>Hymenoptera</taxon>
        <taxon>Tenthredinoidea</taxon>
        <taxon>Diprionidae</taxon>
        <taxon>Diprioninae</taxon>
        <taxon>Neodiprion</taxon>
    </lineage>
</organism>
<evidence type="ECO:0000256" key="4">
    <source>
        <dbReference type="ARBA" id="ARBA00023157"/>
    </source>
</evidence>
<feature type="chain" id="PRO_5044963752" description="Carboxylic ester hydrolase" evidence="6">
    <location>
        <begin position="28"/>
        <end position="595"/>
    </location>
</feature>
<dbReference type="OrthoDB" id="19653at2759"/>
<evidence type="ECO:0000256" key="1">
    <source>
        <dbReference type="ARBA" id="ARBA00005964"/>
    </source>
</evidence>
<keyword evidence="3 6" id="KW-0378">Hydrolase</keyword>
<feature type="domain" description="Carboxylesterase type B" evidence="7">
    <location>
        <begin position="39"/>
        <end position="545"/>
    </location>
</feature>
<dbReference type="EC" id="3.1.1.-" evidence="6"/>
<accession>A0A6J0C0A0</accession>
<comment type="similarity">
    <text evidence="1 6">Belongs to the type-B carboxylesterase/lipase family.</text>
</comment>
<dbReference type="PANTHER" id="PTHR11559">
    <property type="entry name" value="CARBOXYLESTERASE"/>
    <property type="match status" value="1"/>
</dbReference>
<proteinExistence type="inferred from homology"/>
<dbReference type="PROSITE" id="PS00941">
    <property type="entry name" value="CARBOXYLESTERASE_B_2"/>
    <property type="match status" value="1"/>
</dbReference>
<dbReference type="InterPro" id="IPR019826">
    <property type="entry name" value="Carboxylesterase_B_AS"/>
</dbReference>
<protein>
    <recommendedName>
        <fullName evidence="6">Carboxylic ester hydrolase</fullName>
        <ecNumber evidence="6">3.1.1.-</ecNumber>
    </recommendedName>
</protein>
<evidence type="ECO:0000256" key="5">
    <source>
        <dbReference type="ARBA" id="ARBA00023180"/>
    </source>
</evidence>
<dbReference type="InterPro" id="IPR002018">
    <property type="entry name" value="CarbesteraseB"/>
</dbReference>
<dbReference type="KEGG" id="nlo:107224451"/>
<dbReference type="Gene3D" id="3.40.50.1820">
    <property type="entry name" value="alpha/beta hydrolase"/>
    <property type="match status" value="1"/>
</dbReference>
<dbReference type="Pfam" id="PF00135">
    <property type="entry name" value="COesterase"/>
    <property type="match status" value="1"/>
</dbReference>
<evidence type="ECO:0000256" key="2">
    <source>
        <dbReference type="ARBA" id="ARBA00022487"/>
    </source>
</evidence>
<dbReference type="InParanoid" id="A0A6J0C0A0"/>
<keyword evidence="4" id="KW-1015">Disulfide bond</keyword>